<accession>A0A444U923</accession>
<evidence type="ECO:0000313" key="3">
    <source>
        <dbReference type="EMBL" id="RXM31662.1"/>
    </source>
</evidence>
<evidence type="ECO:0000313" key="2">
    <source>
        <dbReference type="EMBL" id="RXM31661.1"/>
    </source>
</evidence>
<reference evidence="3 4" key="1">
    <citation type="submission" date="2019-01" db="EMBL/GenBank/DDBJ databases">
        <title>Draft Genome and Complete Hox-Cluster Characterization of the Sterlet Sturgeon (Acipenser ruthenus).</title>
        <authorList>
            <person name="Wei Q."/>
        </authorList>
    </citation>
    <scope>NUCLEOTIDE SEQUENCE [LARGE SCALE GENOMIC DNA]</scope>
    <source>
        <strain evidence="3">WHYD16114868_AA</strain>
        <tissue evidence="3">Blood</tissue>
    </source>
</reference>
<sequence length="119" mass="13267">MDATAGRDTPAKPVAAAAETSTSAAQPSPSQLTMPPMTRDHFFQWMGEFENLKEARLPQPVTYAVVPQRRQICTVSITLRRRPSWWGIMSSTAPDDDVEEYTEAPPMIYTNADAVLRKI</sequence>
<keyword evidence="4" id="KW-1185">Reference proteome</keyword>
<evidence type="ECO:0000256" key="1">
    <source>
        <dbReference type="SAM" id="MobiDB-lite"/>
    </source>
</evidence>
<dbReference type="Proteomes" id="UP000289886">
    <property type="component" value="Unassembled WGS sequence"/>
</dbReference>
<evidence type="ECO:0000313" key="4">
    <source>
        <dbReference type="Proteomes" id="UP000289886"/>
    </source>
</evidence>
<feature type="compositionally biased region" description="Low complexity" evidence="1">
    <location>
        <begin position="15"/>
        <end position="31"/>
    </location>
</feature>
<feature type="region of interest" description="Disordered" evidence="1">
    <location>
        <begin position="1"/>
        <end position="37"/>
    </location>
</feature>
<gene>
    <name evidence="2" type="ORF">EOD39_6776</name>
    <name evidence="3" type="ORF">EOD39_6777</name>
</gene>
<organism evidence="3 4">
    <name type="scientific">Acipenser ruthenus</name>
    <name type="common">Sterlet sturgeon</name>
    <dbReference type="NCBI Taxonomy" id="7906"/>
    <lineage>
        <taxon>Eukaryota</taxon>
        <taxon>Metazoa</taxon>
        <taxon>Chordata</taxon>
        <taxon>Craniata</taxon>
        <taxon>Vertebrata</taxon>
        <taxon>Euteleostomi</taxon>
        <taxon>Actinopterygii</taxon>
        <taxon>Chondrostei</taxon>
        <taxon>Acipenseriformes</taxon>
        <taxon>Acipenseridae</taxon>
        <taxon>Acipenser</taxon>
    </lineage>
</organism>
<dbReference type="EMBL" id="SCEB01215036">
    <property type="protein sequence ID" value="RXM31662.1"/>
    <property type="molecule type" value="Genomic_DNA"/>
</dbReference>
<protein>
    <submittedName>
        <fullName evidence="3">Uncharacterized protein</fullName>
    </submittedName>
</protein>
<proteinExistence type="predicted"/>
<comment type="caution">
    <text evidence="3">The sequence shown here is derived from an EMBL/GenBank/DDBJ whole genome shotgun (WGS) entry which is preliminary data.</text>
</comment>
<dbReference type="EMBL" id="SCEB01215036">
    <property type="protein sequence ID" value="RXM31661.1"/>
    <property type="molecule type" value="Genomic_DNA"/>
</dbReference>
<name>A0A444U923_ACIRT</name>
<dbReference type="AlphaFoldDB" id="A0A444U923"/>